<reference evidence="4" key="1">
    <citation type="submission" date="2015-05" db="EMBL/GenBank/DDBJ databases">
        <authorList>
            <person name="Rovetto F."/>
            <person name="Cocolin L."/>
            <person name="Illeghems K."/>
            <person name="Van Nieuwerburgh F."/>
            <person name="Houf K."/>
        </authorList>
    </citation>
    <scope>NUCLEOTIDE SEQUENCE [LARGE SCALE GENOMIC DNA]</scope>
    <source>
        <strain evidence="4">DU22</strain>
    </source>
</reference>
<keyword evidence="2" id="KW-0560">Oxidoreductase</keyword>
<dbReference type="Pfam" id="PF00107">
    <property type="entry name" value="ADH_zinc_N"/>
    <property type="match status" value="1"/>
</dbReference>
<dbReference type="Proteomes" id="UP000093281">
    <property type="component" value="Unassembled WGS sequence"/>
</dbReference>
<dbReference type="SMART" id="SM00829">
    <property type="entry name" value="PKS_ER"/>
    <property type="match status" value="1"/>
</dbReference>
<dbReference type="InterPro" id="IPR014188">
    <property type="entry name" value="Acrylyl-CoA_reductase_AcuI"/>
</dbReference>
<dbReference type="Gene3D" id="3.90.180.10">
    <property type="entry name" value="Medium-chain alcohol dehydrogenases, catalytic domain"/>
    <property type="match status" value="1"/>
</dbReference>
<dbReference type="Proteomes" id="UP000308001">
    <property type="component" value="Unassembled WGS sequence"/>
</dbReference>
<dbReference type="PATRIC" id="fig|544718.43.peg.613"/>
<dbReference type="EC" id="1.3.1.95" evidence="3"/>
<dbReference type="InterPro" id="IPR013149">
    <property type="entry name" value="ADH-like_C"/>
</dbReference>
<dbReference type="CDD" id="cd05280">
    <property type="entry name" value="MDR_yhdh_yhfp"/>
    <property type="match status" value="1"/>
</dbReference>
<dbReference type="RefSeq" id="WP_066182098.1">
    <property type="nucleotide sequence ID" value="NZ_LCUJ01000001.1"/>
</dbReference>
<dbReference type="InterPro" id="IPR013154">
    <property type="entry name" value="ADH-like_N"/>
</dbReference>
<dbReference type="Pfam" id="PF08240">
    <property type="entry name" value="ADH_N"/>
    <property type="match status" value="1"/>
</dbReference>
<gene>
    <name evidence="2" type="primary">yhfP</name>
    <name evidence="2" type="ORF">AAX29_00451</name>
    <name evidence="3" type="ORF">FE246_04485</name>
</gene>
<dbReference type="SUPFAM" id="SSF50129">
    <property type="entry name" value="GroES-like"/>
    <property type="match status" value="1"/>
</dbReference>
<dbReference type="InterPro" id="IPR020843">
    <property type="entry name" value="ER"/>
</dbReference>
<dbReference type="NCBIfam" id="TIGR02823">
    <property type="entry name" value="oxido_YhdH"/>
    <property type="match status" value="1"/>
</dbReference>
<name>A0A1C0BA25_9BACT</name>
<evidence type="ECO:0000313" key="2">
    <source>
        <dbReference type="EMBL" id="OCM00447.1"/>
    </source>
</evidence>
<dbReference type="PANTHER" id="PTHR43677">
    <property type="entry name" value="SHORT-CHAIN DEHYDROGENASE/REDUCTASE"/>
    <property type="match status" value="1"/>
</dbReference>
<dbReference type="GO" id="GO:0043958">
    <property type="term" value="F:acryloyl-CoA reductase (NADH) activity"/>
    <property type="evidence" value="ECO:0007669"/>
    <property type="project" value="UniProtKB-EC"/>
</dbReference>
<accession>A0A1C0BA25</accession>
<dbReference type="GO" id="GO:0043957">
    <property type="term" value="F:acryloyl-CoA reductase (NADPH) activity"/>
    <property type="evidence" value="ECO:0007669"/>
    <property type="project" value="TreeGrafter"/>
</dbReference>
<protein>
    <submittedName>
        <fullName evidence="3">Acryloyl-CoA reductase</fullName>
        <ecNumber evidence="3">1.3.1.95</ecNumber>
    </submittedName>
    <submittedName>
        <fullName evidence="2">Putative quinone oxidoreductase YhfP</fullName>
        <ecNumber evidence="2">1.6.5.-</ecNumber>
    </submittedName>
</protein>
<sequence length="326" mass="35639">MKAFVVEKDSKGNFISGIKEIDAPICEENEVIIKATYSSLNYKDALSSIGNSGVTKVFPHITGIDVSGTIFQSKSKDFKIKDRVTVTGYDFGMNTNGGHCEYVKVPSEWLVRTPENLSDKEIMSYGTAGLTAALAIDELLNNGLSPNDGEVLVSGASGGVSSLAISILNKLGFNIVALSSNSNKIDYLKGLGVNEVILNEDFLKDKNKALLKERYSTVIDSVGGDILSCALKQLKYNGIATCFGLTYSNELNTNIFPFILRGIKLIGIDSVECNLEKKQKAWNNLATKYKIDNIDYITKEINLEKIKDVLKSMLEGKTSGRYLVKI</sequence>
<dbReference type="PANTHER" id="PTHR43677:SF1">
    <property type="entry name" value="ACRYLYL-COA REDUCTASE ACUI-RELATED"/>
    <property type="match status" value="1"/>
</dbReference>
<comment type="caution">
    <text evidence="2">The sequence shown here is derived from an EMBL/GenBank/DDBJ whole genome shotgun (WGS) entry which is preliminary data.</text>
</comment>
<dbReference type="EC" id="1.6.5.-" evidence="2"/>
<reference evidence="3 5" key="3">
    <citation type="submission" date="2019-05" db="EMBL/GenBank/DDBJ databases">
        <title>Arcobacter cibarius and Arcobacter thereius providing challenges in identification an antibiotic susceptibility and Quinolone resistance.</title>
        <authorList>
            <person name="Busch A."/>
            <person name="Hanel I."/>
            <person name="Hotzel H."/>
            <person name="Tomaso H."/>
        </authorList>
    </citation>
    <scope>NUCLEOTIDE SEQUENCE [LARGE SCALE GENOMIC DNA]</scope>
    <source>
        <strain evidence="3 5">17CS1191_2</strain>
    </source>
</reference>
<dbReference type="OrthoDB" id="9782155at2"/>
<dbReference type="EMBL" id="LCUJ01000001">
    <property type="protein sequence ID" value="OCM00447.1"/>
    <property type="molecule type" value="Genomic_DNA"/>
</dbReference>
<reference evidence="2" key="2">
    <citation type="submission" date="2015-05" db="EMBL/GenBank/DDBJ databases">
        <authorList>
            <person name="Wang D.B."/>
            <person name="Wang M."/>
        </authorList>
    </citation>
    <scope>NUCLEOTIDE SEQUENCE [LARGE SCALE GENOMIC DNA]</scope>
    <source>
        <strain evidence="2">DU22</strain>
    </source>
</reference>
<dbReference type="InterPro" id="IPR011032">
    <property type="entry name" value="GroES-like_sf"/>
</dbReference>
<dbReference type="SUPFAM" id="SSF51735">
    <property type="entry name" value="NAD(P)-binding Rossmann-fold domains"/>
    <property type="match status" value="1"/>
</dbReference>
<evidence type="ECO:0000313" key="3">
    <source>
        <dbReference type="EMBL" id="TLS72647.1"/>
    </source>
</evidence>
<dbReference type="EMBL" id="VBUF01000002">
    <property type="protein sequence ID" value="TLS72647.1"/>
    <property type="molecule type" value="Genomic_DNA"/>
</dbReference>
<dbReference type="InterPro" id="IPR051397">
    <property type="entry name" value="Zn-ADH-like_protein"/>
</dbReference>
<evidence type="ECO:0000313" key="4">
    <source>
        <dbReference type="Proteomes" id="UP000093281"/>
    </source>
</evidence>
<dbReference type="AlphaFoldDB" id="A0A1C0BA25"/>
<organism evidence="2 4">
    <name type="scientific">Aliarcobacter thereius</name>
    <dbReference type="NCBI Taxonomy" id="544718"/>
    <lineage>
        <taxon>Bacteria</taxon>
        <taxon>Pseudomonadati</taxon>
        <taxon>Campylobacterota</taxon>
        <taxon>Epsilonproteobacteria</taxon>
        <taxon>Campylobacterales</taxon>
        <taxon>Arcobacteraceae</taxon>
        <taxon>Aliarcobacter</taxon>
    </lineage>
</organism>
<evidence type="ECO:0000259" key="1">
    <source>
        <dbReference type="SMART" id="SM00829"/>
    </source>
</evidence>
<dbReference type="Gene3D" id="3.40.50.720">
    <property type="entry name" value="NAD(P)-binding Rossmann-like Domain"/>
    <property type="match status" value="1"/>
</dbReference>
<evidence type="ECO:0000313" key="5">
    <source>
        <dbReference type="Proteomes" id="UP000308001"/>
    </source>
</evidence>
<dbReference type="InterPro" id="IPR036291">
    <property type="entry name" value="NAD(P)-bd_dom_sf"/>
</dbReference>
<feature type="domain" description="Enoyl reductase (ER)" evidence="1">
    <location>
        <begin position="17"/>
        <end position="324"/>
    </location>
</feature>
<proteinExistence type="predicted"/>
<dbReference type="STRING" id="544718.AAX25_00628"/>